<organism evidence="3 4">
    <name type="scientific">Autumnicola musiva</name>
    <dbReference type="NCBI Taxonomy" id="3075589"/>
    <lineage>
        <taxon>Bacteria</taxon>
        <taxon>Pseudomonadati</taxon>
        <taxon>Bacteroidota</taxon>
        <taxon>Flavobacteriia</taxon>
        <taxon>Flavobacteriales</taxon>
        <taxon>Flavobacteriaceae</taxon>
        <taxon>Autumnicola</taxon>
    </lineage>
</organism>
<dbReference type="EMBL" id="JAVRHK010000001">
    <property type="protein sequence ID" value="MDT0675381.1"/>
    <property type="molecule type" value="Genomic_DNA"/>
</dbReference>
<protein>
    <submittedName>
        <fullName evidence="3">Head GIN domain-containing protein</fullName>
    </submittedName>
</protein>
<evidence type="ECO:0000259" key="2">
    <source>
        <dbReference type="Pfam" id="PF10988"/>
    </source>
</evidence>
<dbReference type="Gene3D" id="2.160.20.120">
    <property type="match status" value="1"/>
</dbReference>
<dbReference type="InterPro" id="IPR021255">
    <property type="entry name" value="DUF2807"/>
</dbReference>
<evidence type="ECO:0000313" key="3">
    <source>
        <dbReference type="EMBL" id="MDT0675381.1"/>
    </source>
</evidence>
<feature type="domain" description="Putative auto-transporter adhesin head GIN" evidence="2">
    <location>
        <begin position="27"/>
        <end position="206"/>
    </location>
</feature>
<sequence>MKNYALLLMLFCCTYAGAQEVVHNLENFEEIKVYNSLEIILAKADINKAVVTGKNREEVDFNNDNGVLKIKKSIDNIWKNEDVNIKVFYTDVQRLNAIQNATIRVKNPMKQGSLELETQEGAEIYATIEVNQLKAKALTGGEIDVEGTSGHQDVIVRAGGKFYGGTLRSRNTTVEISMGGAADVNASKEVAAKVRAGGVVNVYGNPEVIDQQTLFGGKVVSKN</sequence>
<feature type="signal peptide" evidence="1">
    <location>
        <begin position="1"/>
        <end position="18"/>
    </location>
</feature>
<name>A0ABU3D1T8_9FLAO</name>
<keyword evidence="4" id="KW-1185">Reference proteome</keyword>
<comment type="caution">
    <text evidence="3">The sequence shown here is derived from an EMBL/GenBank/DDBJ whole genome shotgun (WGS) entry which is preliminary data.</text>
</comment>
<feature type="chain" id="PRO_5046471755" evidence="1">
    <location>
        <begin position="19"/>
        <end position="223"/>
    </location>
</feature>
<dbReference type="Proteomes" id="UP001262582">
    <property type="component" value="Unassembled WGS sequence"/>
</dbReference>
<keyword evidence="1" id="KW-0732">Signal</keyword>
<dbReference type="RefSeq" id="WP_311501846.1">
    <property type="nucleotide sequence ID" value="NZ_JAVRHK010000001.1"/>
</dbReference>
<proteinExistence type="predicted"/>
<evidence type="ECO:0000256" key="1">
    <source>
        <dbReference type="SAM" id="SignalP"/>
    </source>
</evidence>
<dbReference type="Pfam" id="PF10988">
    <property type="entry name" value="DUF2807"/>
    <property type="match status" value="1"/>
</dbReference>
<evidence type="ECO:0000313" key="4">
    <source>
        <dbReference type="Proteomes" id="UP001262582"/>
    </source>
</evidence>
<accession>A0ABU3D1T8</accession>
<reference evidence="3 4" key="1">
    <citation type="submission" date="2023-09" db="EMBL/GenBank/DDBJ databases">
        <authorList>
            <person name="Rey-Velasco X."/>
        </authorList>
    </citation>
    <scope>NUCLEOTIDE SEQUENCE [LARGE SCALE GENOMIC DNA]</scope>
    <source>
        <strain evidence="3 4">F117</strain>
    </source>
</reference>
<gene>
    <name evidence="3" type="ORF">RM539_02135</name>
</gene>